<dbReference type="EMBL" id="JACGWK010001640">
    <property type="protein sequence ID" value="KAL0284597.1"/>
    <property type="molecule type" value="Genomic_DNA"/>
</dbReference>
<reference evidence="1" key="1">
    <citation type="submission" date="2020-06" db="EMBL/GenBank/DDBJ databases">
        <authorList>
            <person name="Li T."/>
            <person name="Hu X."/>
            <person name="Zhang T."/>
            <person name="Song X."/>
            <person name="Zhang H."/>
            <person name="Dai N."/>
            <person name="Sheng W."/>
            <person name="Hou X."/>
            <person name="Wei L."/>
        </authorList>
    </citation>
    <scope>NUCLEOTIDE SEQUENCE</scope>
    <source>
        <strain evidence="1">G01</strain>
        <tissue evidence="1">Leaf</tissue>
    </source>
</reference>
<proteinExistence type="predicted"/>
<name>A0AAW2IRJ5_9LAMI</name>
<evidence type="ECO:0000313" key="1">
    <source>
        <dbReference type="EMBL" id="KAL0284597.1"/>
    </source>
</evidence>
<comment type="caution">
    <text evidence="1">The sequence shown here is derived from an EMBL/GenBank/DDBJ whole genome shotgun (WGS) entry which is preliminary data.</text>
</comment>
<reference evidence="1" key="2">
    <citation type="journal article" date="2024" name="Plant">
        <title>Genomic evolution and insights into agronomic trait innovations of Sesamum species.</title>
        <authorList>
            <person name="Miao H."/>
            <person name="Wang L."/>
            <person name="Qu L."/>
            <person name="Liu H."/>
            <person name="Sun Y."/>
            <person name="Le M."/>
            <person name="Wang Q."/>
            <person name="Wei S."/>
            <person name="Zheng Y."/>
            <person name="Lin W."/>
            <person name="Duan Y."/>
            <person name="Cao H."/>
            <person name="Xiong S."/>
            <person name="Wang X."/>
            <person name="Wei L."/>
            <person name="Li C."/>
            <person name="Ma Q."/>
            <person name="Ju M."/>
            <person name="Zhao R."/>
            <person name="Li G."/>
            <person name="Mu C."/>
            <person name="Tian Q."/>
            <person name="Mei H."/>
            <person name="Zhang T."/>
            <person name="Gao T."/>
            <person name="Zhang H."/>
        </authorList>
    </citation>
    <scope>NUCLEOTIDE SEQUENCE</scope>
    <source>
        <strain evidence="1">G01</strain>
    </source>
</reference>
<gene>
    <name evidence="1" type="ORF">Sangu_2817400</name>
</gene>
<dbReference type="AlphaFoldDB" id="A0AAW2IRJ5"/>
<organism evidence="1">
    <name type="scientific">Sesamum angustifolium</name>
    <dbReference type="NCBI Taxonomy" id="2727405"/>
    <lineage>
        <taxon>Eukaryota</taxon>
        <taxon>Viridiplantae</taxon>
        <taxon>Streptophyta</taxon>
        <taxon>Embryophyta</taxon>
        <taxon>Tracheophyta</taxon>
        <taxon>Spermatophyta</taxon>
        <taxon>Magnoliopsida</taxon>
        <taxon>eudicotyledons</taxon>
        <taxon>Gunneridae</taxon>
        <taxon>Pentapetalae</taxon>
        <taxon>asterids</taxon>
        <taxon>lamiids</taxon>
        <taxon>Lamiales</taxon>
        <taxon>Pedaliaceae</taxon>
        <taxon>Sesamum</taxon>
    </lineage>
</organism>
<accession>A0AAW2IRJ5</accession>
<protein>
    <submittedName>
        <fullName evidence="1">Uncharacterized protein</fullName>
    </submittedName>
</protein>
<sequence length="103" mass="11273">MELGWCCCFWAGTVLDRLGLLGLGWHSCWARTMGRSHWASGLLSHWAARKSGPRLLFKNGPRLVWVDALVWTDDLAFGAIGLEDELTRGGPGGWAYLGSLSLG</sequence>